<keyword evidence="2" id="KW-1185">Reference proteome</keyword>
<reference evidence="1 2" key="1">
    <citation type="submission" date="2022-10" db="EMBL/GenBank/DDBJ databases">
        <title>Draft genome sequence of Streptomyces sp. YSPA8.</title>
        <authorList>
            <person name="Moriuchi R."/>
            <person name="Dohra H."/>
            <person name="Yamamura H."/>
            <person name="Kodani S."/>
        </authorList>
    </citation>
    <scope>NUCLEOTIDE SEQUENCE [LARGE SCALE GENOMIC DNA]</scope>
    <source>
        <strain evidence="1 2">YSPA8</strain>
    </source>
</reference>
<organism evidence="1 2">
    <name type="scientific">Streptomyces yaizuensis</name>
    <dbReference type="NCBI Taxonomy" id="2989713"/>
    <lineage>
        <taxon>Bacteria</taxon>
        <taxon>Bacillati</taxon>
        <taxon>Actinomycetota</taxon>
        <taxon>Actinomycetes</taxon>
        <taxon>Kitasatosporales</taxon>
        <taxon>Streptomycetaceae</taxon>
        <taxon>Streptomyces</taxon>
    </lineage>
</organism>
<accession>A0ABQ5PB77</accession>
<evidence type="ECO:0000313" key="2">
    <source>
        <dbReference type="Proteomes" id="UP001291653"/>
    </source>
</evidence>
<proteinExistence type="predicted"/>
<evidence type="ECO:0000313" key="1">
    <source>
        <dbReference type="EMBL" id="GLF99854.1"/>
    </source>
</evidence>
<gene>
    <name evidence="1" type="ORF">SYYSPA8_36175</name>
</gene>
<dbReference type="EMBL" id="BSBI01000025">
    <property type="protein sequence ID" value="GLF99854.1"/>
    <property type="molecule type" value="Genomic_DNA"/>
</dbReference>
<dbReference type="Proteomes" id="UP001291653">
    <property type="component" value="Unassembled WGS sequence"/>
</dbReference>
<name>A0ABQ5PB77_9ACTN</name>
<sequence>MNQTSVWRFAIPVVTTAGQLDESAAGLRRGADALEEWCSLFPVLRVRARPS</sequence>
<protein>
    <submittedName>
        <fullName evidence="1">Uncharacterized protein</fullName>
    </submittedName>
</protein>
<dbReference type="RefSeq" id="WP_323451782.1">
    <property type="nucleotide sequence ID" value="NZ_BSBI01000025.1"/>
</dbReference>
<comment type="caution">
    <text evidence="1">The sequence shown here is derived from an EMBL/GenBank/DDBJ whole genome shotgun (WGS) entry which is preliminary data.</text>
</comment>